<comment type="caution">
    <text evidence="8">The sequence shown here is derived from an EMBL/GenBank/DDBJ whole genome shotgun (WGS) entry which is preliminary data.</text>
</comment>
<protein>
    <recommendedName>
        <fullName evidence="10">Seipin</fullName>
    </recommendedName>
</protein>
<dbReference type="PANTHER" id="PTHR21212:SF0">
    <property type="entry name" value="SEIPIN"/>
    <property type="match status" value="1"/>
</dbReference>
<name>A0A0W4ZTK8_PNEJ7</name>
<keyword evidence="6 7" id="KW-0472">Membrane</keyword>
<evidence type="ECO:0000313" key="9">
    <source>
        <dbReference type="Proteomes" id="UP000053447"/>
    </source>
</evidence>
<keyword evidence="4 7" id="KW-1133">Transmembrane helix</keyword>
<dbReference type="GO" id="GO:0005789">
    <property type="term" value="C:endoplasmic reticulum membrane"/>
    <property type="evidence" value="ECO:0007669"/>
    <property type="project" value="UniProtKB-SubCell"/>
</dbReference>
<dbReference type="AlphaFoldDB" id="A0A0W4ZTK8"/>
<evidence type="ECO:0000256" key="1">
    <source>
        <dbReference type="ARBA" id="ARBA00004477"/>
    </source>
</evidence>
<comment type="subcellular location">
    <subcellularLocation>
        <location evidence="1">Endoplasmic reticulum membrane</location>
        <topology evidence="1">Multi-pass membrane protein</topology>
    </subcellularLocation>
</comment>
<keyword evidence="9" id="KW-1185">Reference proteome</keyword>
<keyword evidence="3" id="KW-0256">Endoplasmic reticulum</keyword>
<evidence type="ECO:0000313" key="8">
    <source>
        <dbReference type="EMBL" id="KTW31702.1"/>
    </source>
</evidence>
<evidence type="ECO:0000256" key="4">
    <source>
        <dbReference type="ARBA" id="ARBA00022989"/>
    </source>
</evidence>
<dbReference type="PANTHER" id="PTHR21212">
    <property type="entry name" value="BERNARDINELLI-SEIP CONGENITAL LIPODYSTROPHY 2 HOMOLOG BSCL2 PROTEIN"/>
    <property type="match status" value="1"/>
</dbReference>
<dbReference type="EMBL" id="LFWA01000004">
    <property type="protein sequence ID" value="KTW31702.1"/>
    <property type="molecule type" value="Genomic_DNA"/>
</dbReference>
<sequence>MQISYPIYLQYGNEPLWASVDFSFEKRFVNEQFYNIFLELLIPQSELNFNIGNFMVNIKLFSELGVLMTSSRPAILTFSSLLLTKLRTLVMLPMLLLGFLREEERLVIPLIEGFKYHKAHETMLKSVNITFSDNIQVYSSKLIFSAQLQGIRYLVYYHRIFSFILFTTLFWIFEWIIVIILYFIGRKLFNVPLSQGSSKKSTCFHERFEFSKKNNILLKKNDSLKDEESGLEDSPLLPLDFSTSMSKIMLDKPMDESCESFLLDDGKNGLDEKIG</sequence>
<organism evidence="8 9">
    <name type="scientific">Pneumocystis jirovecii (strain RU7)</name>
    <name type="common">Human pneumocystis pneumonia agent</name>
    <dbReference type="NCBI Taxonomy" id="1408657"/>
    <lineage>
        <taxon>Eukaryota</taxon>
        <taxon>Fungi</taxon>
        <taxon>Dikarya</taxon>
        <taxon>Ascomycota</taxon>
        <taxon>Taphrinomycotina</taxon>
        <taxon>Pneumocystomycetes</taxon>
        <taxon>Pneumocystaceae</taxon>
        <taxon>Pneumocystis</taxon>
    </lineage>
</organism>
<evidence type="ECO:0000256" key="5">
    <source>
        <dbReference type="ARBA" id="ARBA00023098"/>
    </source>
</evidence>
<reference evidence="9" key="1">
    <citation type="journal article" date="2016" name="Nat. Commun.">
        <title>Genome analysis of three Pneumocystis species reveals adaptation mechanisms to life exclusively in mammalian hosts.</title>
        <authorList>
            <person name="Ma L."/>
            <person name="Chen Z."/>
            <person name="Huang D.W."/>
            <person name="Kutty G."/>
            <person name="Ishihara M."/>
            <person name="Wang H."/>
            <person name="Abouelleil A."/>
            <person name="Bishop L."/>
            <person name="Davey E."/>
            <person name="Deng R."/>
            <person name="Deng X."/>
            <person name="Fan L."/>
            <person name="Fantoni G."/>
            <person name="Fitzgerald M."/>
            <person name="Gogineni E."/>
            <person name="Goldberg J.M."/>
            <person name="Handley G."/>
            <person name="Hu X."/>
            <person name="Huber C."/>
            <person name="Jiao X."/>
            <person name="Jones K."/>
            <person name="Levin J.Z."/>
            <person name="Liu Y."/>
            <person name="Macdonald P."/>
            <person name="Melnikov A."/>
            <person name="Raley C."/>
            <person name="Sassi M."/>
            <person name="Sherman B.T."/>
            <person name="Song X."/>
            <person name="Sykes S."/>
            <person name="Tran B."/>
            <person name="Walsh L."/>
            <person name="Xia Y."/>
            <person name="Yang J."/>
            <person name="Young S."/>
            <person name="Zeng Q."/>
            <person name="Zheng X."/>
            <person name="Stephens R."/>
            <person name="Nusbaum C."/>
            <person name="Birren B.W."/>
            <person name="Azadi P."/>
            <person name="Lempicki R.A."/>
            <person name="Cuomo C.A."/>
            <person name="Kovacs J.A."/>
        </authorList>
    </citation>
    <scope>NUCLEOTIDE SEQUENCE [LARGE SCALE GENOMIC DNA]</scope>
    <source>
        <strain evidence="9">RU7</strain>
    </source>
</reference>
<dbReference type="Proteomes" id="UP000053447">
    <property type="component" value="Unassembled WGS sequence"/>
</dbReference>
<dbReference type="InterPro" id="IPR009617">
    <property type="entry name" value="Seipin"/>
</dbReference>
<dbReference type="OrthoDB" id="3990054at2759"/>
<dbReference type="STRING" id="1408657.A0A0W4ZTK8"/>
<accession>A0A0W4ZTK8</accession>
<evidence type="ECO:0000256" key="3">
    <source>
        <dbReference type="ARBA" id="ARBA00022824"/>
    </source>
</evidence>
<dbReference type="CDD" id="cd23995">
    <property type="entry name" value="Seipin_BSCL2_like"/>
    <property type="match status" value="1"/>
</dbReference>
<dbReference type="GO" id="GO:0006629">
    <property type="term" value="P:lipid metabolic process"/>
    <property type="evidence" value="ECO:0007669"/>
    <property type="project" value="UniProtKB-KW"/>
</dbReference>
<dbReference type="GeneID" id="28939482"/>
<gene>
    <name evidence="8" type="ORF">T551_00963</name>
</gene>
<keyword evidence="5" id="KW-0443">Lipid metabolism</keyword>
<proteinExistence type="predicted"/>
<dbReference type="GO" id="GO:0140042">
    <property type="term" value="P:lipid droplet formation"/>
    <property type="evidence" value="ECO:0007669"/>
    <property type="project" value="UniProtKB-ARBA"/>
</dbReference>
<evidence type="ECO:0000256" key="6">
    <source>
        <dbReference type="ARBA" id="ARBA00023136"/>
    </source>
</evidence>
<feature type="transmembrane region" description="Helical" evidence="7">
    <location>
        <begin position="160"/>
        <end position="184"/>
    </location>
</feature>
<keyword evidence="2 7" id="KW-0812">Transmembrane</keyword>
<dbReference type="Pfam" id="PF06775">
    <property type="entry name" value="Seipin"/>
    <property type="match status" value="1"/>
</dbReference>
<dbReference type="RefSeq" id="XP_018230394.1">
    <property type="nucleotide sequence ID" value="XM_018373227.1"/>
</dbReference>
<evidence type="ECO:0008006" key="10">
    <source>
        <dbReference type="Google" id="ProtNLM"/>
    </source>
</evidence>
<dbReference type="VEuPathDB" id="FungiDB:T551_00963"/>
<evidence type="ECO:0000256" key="7">
    <source>
        <dbReference type="SAM" id="Phobius"/>
    </source>
</evidence>
<evidence type="ECO:0000256" key="2">
    <source>
        <dbReference type="ARBA" id="ARBA00022692"/>
    </source>
</evidence>